<dbReference type="SMART" id="SM00398">
    <property type="entry name" value="HMG"/>
    <property type="match status" value="2"/>
</dbReference>
<name>A0A9P6XGX8_RHIOR</name>
<evidence type="ECO:0000313" key="5">
    <source>
        <dbReference type="EMBL" id="KAG1313695.1"/>
    </source>
</evidence>
<dbReference type="InterPro" id="IPR036910">
    <property type="entry name" value="HMG_box_dom_sf"/>
</dbReference>
<dbReference type="PANTHER" id="PTHR48112">
    <property type="entry name" value="HIGH MOBILITY GROUP PROTEIN DSP1"/>
    <property type="match status" value="1"/>
</dbReference>
<dbReference type="PANTHER" id="PTHR48112:SF17">
    <property type="entry name" value="INTRASTRAND CROSS-LINK RECOGNITION PROTEIN"/>
    <property type="match status" value="1"/>
</dbReference>
<sequence length="386" mass="45193">MNNECTFCGSKEVKYEDGLAQCNACYHSWLYKKSTTIDFDDVFGDLDDLMPRKPQTINNNENKPELETAKVSDQRDFSDMEDNEQQEENKKESNLLKKSIVKQQQKINKKRKGTTQIDNEEEDEEPNYGLRKRRAIGKGVYLNKGNSYDDDEDEDEYIHDEEEADSDNNELGLVNYEEASLNGEEENNDYEIYEPRAPSGSTLRNTTIKKRLKDQQKKKSSKPTNRYNPFILFNKEMRAKIKADNPGASNFEVSRMIGEAWKTLDPVKKEAYQELSKRKAQDYRNKANYFATRPKPPPNVWIIYSKQEIPKIRAENPTLSVNEASKIAAQHWKALSKEEQDKYRQTAQSARDEFRRTHPEETKAFYAQMTRTLQRTRNRNKMNKNE</sequence>
<protein>
    <recommendedName>
        <fullName evidence="4">HMG box domain-containing protein</fullName>
    </recommendedName>
</protein>
<feature type="compositionally biased region" description="Acidic residues" evidence="3">
    <location>
        <begin position="183"/>
        <end position="192"/>
    </location>
</feature>
<evidence type="ECO:0000259" key="4">
    <source>
        <dbReference type="PROSITE" id="PS50118"/>
    </source>
</evidence>
<proteinExistence type="predicted"/>
<dbReference type="Proteomes" id="UP000716291">
    <property type="component" value="Unassembled WGS sequence"/>
</dbReference>
<dbReference type="GO" id="GO:0003677">
    <property type="term" value="F:DNA binding"/>
    <property type="evidence" value="ECO:0007669"/>
    <property type="project" value="UniProtKB-UniRule"/>
</dbReference>
<feature type="compositionally biased region" description="Basic and acidic residues" evidence="3">
    <location>
        <begin position="62"/>
        <end position="78"/>
    </location>
</feature>
<feature type="DNA-binding region" description="HMG box" evidence="2">
    <location>
        <begin position="294"/>
        <end position="362"/>
    </location>
</feature>
<dbReference type="GO" id="GO:0005634">
    <property type="term" value="C:nucleus"/>
    <property type="evidence" value="ECO:0007669"/>
    <property type="project" value="UniProtKB-UniRule"/>
</dbReference>
<dbReference type="InterPro" id="IPR050342">
    <property type="entry name" value="HMGB"/>
</dbReference>
<organism evidence="5 6">
    <name type="scientific">Rhizopus oryzae</name>
    <name type="common">Mucormycosis agent</name>
    <name type="synonym">Rhizopus arrhizus var. delemar</name>
    <dbReference type="NCBI Taxonomy" id="64495"/>
    <lineage>
        <taxon>Eukaryota</taxon>
        <taxon>Fungi</taxon>
        <taxon>Fungi incertae sedis</taxon>
        <taxon>Mucoromycota</taxon>
        <taxon>Mucoromycotina</taxon>
        <taxon>Mucoromycetes</taxon>
        <taxon>Mucorales</taxon>
        <taxon>Mucorineae</taxon>
        <taxon>Rhizopodaceae</taxon>
        <taxon>Rhizopus</taxon>
    </lineage>
</organism>
<dbReference type="Gene3D" id="1.10.30.10">
    <property type="entry name" value="High mobility group box domain"/>
    <property type="match status" value="2"/>
</dbReference>
<dbReference type="EMBL" id="JAANQT010000170">
    <property type="protein sequence ID" value="KAG1313695.1"/>
    <property type="molecule type" value="Genomic_DNA"/>
</dbReference>
<evidence type="ECO:0000256" key="3">
    <source>
        <dbReference type="SAM" id="MobiDB-lite"/>
    </source>
</evidence>
<feature type="region of interest" description="Disordered" evidence="3">
    <location>
        <begin position="337"/>
        <end position="361"/>
    </location>
</feature>
<feature type="domain" description="HMG box" evidence="4">
    <location>
        <begin position="294"/>
        <end position="362"/>
    </location>
</feature>
<feature type="DNA-binding region" description="HMG box" evidence="2">
    <location>
        <begin position="223"/>
        <end position="291"/>
    </location>
</feature>
<evidence type="ECO:0000256" key="1">
    <source>
        <dbReference type="ARBA" id="ARBA00023125"/>
    </source>
</evidence>
<dbReference type="SUPFAM" id="SSF47095">
    <property type="entry name" value="HMG-box"/>
    <property type="match status" value="2"/>
</dbReference>
<keyword evidence="2" id="KW-0539">Nucleus</keyword>
<keyword evidence="1 2" id="KW-0238">DNA-binding</keyword>
<keyword evidence="6" id="KW-1185">Reference proteome</keyword>
<feature type="compositionally biased region" description="Basic residues" evidence="3">
    <location>
        <begin position="207"/>
        <end position="221"/>
    </location>
</feature>
<feature type="compositionally biased region" description="Acidic residues" evidence="3">
    <location>
        <begin position="148"/>
        <end position="168"/>
    </location>
</feature>
<reference evidence="5" key="1">
    <citation type="journal article" date="2020" name="Microb. Genom.">
        <title>Genetic diversity of clinical and environmental Mucorales isolates obtained from an investigation of mucormycosis cases among solid organ transplant recipients.</title>
        <authorList>
            <person name="Nguyen M.H."/>
            <person name="Kaul D."/>
            <person name="Muto C."/>
            <person name="Cheng S.J."/>
            <person name="Richter R.A."/>
            <person name="Bruno V.M."/>
            <person name="Liu G."/>
            <person name="Beyhan S."/>
            <person name="Sundermann A.J."/>
            <person name="Mounaud S."/>
            <person name="Pasculle A.W."/>
            <person name="Nierman W.C."/>
            <person name="Driscoll E."/>
            <person name="Cumbie R."/>
            <person name="Clancy C.J."/>
            <person name="Dupont C.L."/>
        </authorList>
    </citation>
    <scope>NUCLEOTIDE SEQUENCE</scope>
    <source>
        <strain evidence="5">GL11</strain>
    </source>
</reference>
<evidence type="ECO:0000313" key="6">
    <source>
        <dbReference type="Proteomes" id="UP000716291"/>
    </source>
</evidence>
<accession>A0A9P6XGX8</accession>
<dbReference type="Pfam" id="PF00505">
    <property type="entry name" value="HMG_box"/>
    <property type="match status" value="2"/>
</dbReference>
<feature type="domain" description="HMG box" evidence="4">
    <location>
        <begin position="223"/>
        <end position="291"/>
    </location>
</feature>
<dbReference type="AlphaFoldDB" id="A0A9P6XGX8"/>
<dbReference type="CDD" id="cd00084">
    <property type="entry name" value="HMG-box_SF"/>
    <property type="match status" value="1"/>
</dbReference>
<feature type="region of interest" description="Disordered" evidence="3">
    <location>
        <begin position="50"/>
        <end position="227"/>
    </location>
</feature>
<dbReference type="PROSITE" id="PS50118">
    <property type="entry name" value="HMG_BOX_2"/>
    <property type="match status" value="2"/>
</dbReference>
<comment type="caution">
    <text evidence="5">The sequence shown here is derived from an EMBL/GenBank/DDBJ whole genome shotgun (WGS) entry which is preliminary data.</text>
</comment>
<dbReference type="InterPro" id="IPR009071">
    <property type="entry name" value="HMG_box_dom"/>
</dbReference>
<evidence type="ECO:0000256" key="2">
    <source>
        <dbReference type="PROSITE-ProRule" id="PRU00267"/>
    </source>
</evidence>
<gene>
    <name evidence="5" type="ORF">G6F64_002042</name>
</gene>
<dbReference type="OrthoDB" id="2253994at2759"/>